<dbReference type="OrthoDB" id="9799911at2"/>
<feature type="transmembrane region" description="Helical" evidence="6">
    <location>
        <begin position="50"/>
        <end position="68"/>
    </location>
</feature>
<comment type="subcellular location">
    <subcellularLocation>
        <location evidence="1">Cell membrane</location>
        <topology evidence="1">Multi-pass membrane protein</topology>
    </subcellularLocation>
</comment>
<keyword evidence="2" id="KW-1003">Cell membrane</keyword>
<feature type="transmembrane region" description="Helical" evidence="6">
    <location>
        <begin position="249"/>
        <end position="268"/>
    </location>
</feature>
<dbReference type="InterPro" id="IPR022791">
    <property type="entry name" value="L-PG_synthase/AglD"/>
</dbReference>
<sequence>MAAKPQGLNRGKLRRLEWIVVGTILAFGAGIVGIGAYVGFDKVWGAVQRVPASIIFALLGLSVFNYALRALRWHWFSKGLGLKIGFGFNAAVFIGGFALTTTPGKAGEALRLWVLERAKGVPYERATPLFLGDRLSDMVAIMLLCVACLGAFSGYANVTLGIAAGLIVLMLPFLRPKTLLWVTNALYRLFGGRAPRLFAKIRAALRETAKLFTFRQFGVGLVLALVGWAAEAWSFQLLLTAVGGPDVSFQQAGFVFTFALIAGTISMLPGGLGGAEAVMLLLLTSLGFASDSALAATAIIRLTTLWFSTALGFIVLPFLLAALRGRGTDASGDA</sequence>
<evidence type="ECO:0000256" key="5">
    <source>
        <dbReference type="ARBA" id="ARBA00023136"/>
    </source>
</evidence>
<evidence type="ECO:0000256" key="1">
    <source>
        <dbReference type="ARBA" id="ARBA00004651"/>
    </source>
</evidence>
<evidence type="ECO:0000256" key="4">
    <source>
        <dbReference type="ARBA" id="ARBA00022989"/>
    </source>
</evidence>
<comment type="caution">
    <text evidence="7">The sequence shown here is derived from an EMBL/GenBank/DDBJ whole genome shotgun (WGS) entry which is preliminary data.</text>
</comment>
<feature type="transmembrane region" description="Helical" evidence="6">
    <location>
        <begin position="18"/>
        <end position="38"/>
    </location>
</feature>
<keyword evidence="5 6" id="KW-0472">Membrane</keyword>
<evidence type="ECO:0000313" key="8">
    <source>
        <dbReference type="Proteomes" id="UP000216361"/>
    </source>
</evidence>
<dbReference type="Proteomes" id="UP000216361">
    <property type="component" value="Unassembled WGS sequence"/>
</dbReference>
<dbReference type="NCBIfam" id="TIGR00374">
    <property type="entry name" value="flippase-like domain"/>
    <property type="match status" value="1"/>
</dbReference>
<dbReference type="EMBL" id="NOXS01000027">
    <property type="protein sequence ID" value="OYQ20634.1"/>
    <property type="molecule type" value="Genomic_DNA"/>
</dbReference>
<evidence type="ECO:0000256" key="3">
    <source>
        <dbReference type="ARBA" id="ARBA00022692"/>
    </source>
</evidence>
<keyword evidence="3 6" id="KW-0812">Transmembrane</keyword>
<dbReference type="PANTHER" id="PTHR39087">
    <property type="entry name" value="UPF0104 MEMBRANE PROTEIN MJ1595"/>
    <property type="match status" value="1"/>
</dbReference>
<evidence type="ECO:0008006" key="9">
    <source>
        <dbReference type="Google" id="ProtNLM"/>
    </source>
</evidence>
<dbReference type="GO" id="GO:0005886">
    <property type="term" value="C:plasma membrane"/>
    <property type="evidence" value="ECO:0007669"/>
    <property type="project" value="UniProtKB-SubCell"/>
</dbReference>
<gene>
    <name evidence="7" type="ORF">CHR90_04490</name>
</gene>
<keyword evidence="8" id="KW-1185">Reference proteome</keyword>
<name>A0A255XW80_9PROT</name>
<evidence type="ECO:0000256" key="6">
    <source>
        <dbReference type="SAM" id="Phobius"/>
    </source>
</evidence>
<feature type="transmembrane region" description="Helical" evidence="6">
    <location>
        <begin position="138"/>
        <end position="171"/>
    </location>
</feature>
<proteinExistence type="predicted"/>
<dbReference type="Pfam" id="PF03706">
    <property type="entry name" value="LPG_synthase_TM"/>
    <property type="match status" value="1"/>
</dbReference>
<dbReference type="RefSeq" id="WP_094407786.1">
    <property type="nucleotide sequence ID" value="NZ_BMJZ01000009.1"/>
</dbReference>
<feature type="transmembrane region" description="Helical" evidence="6">
    <location>
        <begin position="80"/>
        <end position="99"/>
    </location>
</feature>
<organism evidence="7 8">
    <name type="scientific">Elstera cyanobacteriorum</name>
    <dbReference type="NCBI Taxonomy" id="2022747"/>
    <lineage>
        <taxon>Bacteria</taxon>
        <taxon>Pseudomonadati</taxon>
        <taxon>Pseudomonadota</taxon>
        <taxon>Alphaproteobacteria</taxon>
        <taxon>Rhodospirillales</taxon>
        <taxon>Rhodospirillaceae</taxon>
        <taxon>Elstera</taxon>
    </lineage>
</organism>
<protein>
    <recommendedName>
        <fullName evidence="9">TIGR00374 family protein</fullName>
    </recommendedName>
</protein>
<reference evidence="7 8" key="1">
    <citation type="submission" date="2017-07" db="EMBL/GenBank/DDBJ databases">
        <title>Elstera cyanobacteriorum sp. nov., a novel bacterium isolated from cyanobacterial aggregates in a eutrophic lake.</title>
        <authorList>
            <person name="Cai H."/>
        </authorList>
    </citation>
    <scope>NUCLEOTIDE SEQUENCE [LARGE SCALE GENOMIC DNA]</scope>
    <source>
        <strain evidence="7 8">TH019</strain>
    </source>
</reference>
<feature type="transmembrane region" description="Helical" evidence="6">
    <location>
        <begin position="212"/>
        <end position="229"/>
    </location>
</feature>
<evidence type="ECO:0000313" key="7">
    <source>
        <dbReference type="EMBL" id="OYQ20634.1"/>
    </source>
</evidence>
<keyword evidence="4 6" id="KW-1133">Transmembrane helix</keyword>
<accession>A0A255XW80</accession>
<dbReference type="AlphaFoldDB" id="A0A255XW80"/>
<dbReference type="PANTHER" id="PTHR39087:SF2">
    <property type="entry name" value="UPF0104 MEMBRANE PROTEIN MJ1595"/>
    <property type="match status" value="1"/>
</dbReference>
<evidence type="ECO:0000256" key="2">
    <source>
        <dbReference type="ARBA" id="ARBA00022475"/>
    </source>
</evidence>
<feature type="transmembrane region" description="Helical" evidence="6">
    <location>
        <begin position="305"/>
        <end position="323"/>
    </location>
</feature>
<feature type="transmembrane region" description="Helical" evidence="6">
    <location>
        <begin position="280"/>
        <end position="299"/>
    </location>
</feature>